<gene>
    <name evidence="13" type="primary">glgP</name>
</gene>
<evidence type="ECO:0000256" key="4">
    <source>
        <dbReference type="ARBA" id="ARBA00022600"/>
    </source>
</evidence>
<dbReference type="InterPro" id="IPR000811">
    <property type="entry name" value="Glyco_trans_35"/>
</dbReference>
<comment type="function">
    <text evidence="11">Allosteric enzyme that catalyzes the rate-limiting step in glycogen catabolism, the phosphorolytic cleavage of glycogen to produce glucose-1-phosphate, and plays a central role in maintaining cellular and organismal glucose homeostasis.</text>
</comment>
<evidence type="ECO:0000313" key="13">
    <source>
        <dbReference type="EMBL" id="AFM92552.1"/>
    </source>
</evidence>
<proteinExistence type="inferred from homology"/>
<accession>I6UBT9</accession>
<evidence type="ECO:0000256" key="9">
    <source>
        <dbReference type="ARBA" id="ARBA00025174"/>
    </source>
</evidence>
<dbReference type="Pfam" id="PF00343">
    <property type="entry name" value="Phosphorylase"/>
    <property type="match status" value="1"/>
</dbReference>
<protein>
    <recommendedName>
        <fullName evidence="11">Alpha-1,4 glucan phosphorylase</fullName>
        <ecNumber evidence="11">2.4.1.1</ecNumber>
    </recommendedName>
</protein>
<evidence type="ECO:0000256" key="1">
    <source>
        <dbReference type="ARBA" id="ARBA00001275"/>
    </source>
</evidence>
<dbReference type="InterPro" id="IPR035090">
    <property type="entry name" value="Pyridoxal_P_attach_site"/>
</dbReference>
<keyword evidence="6 11" id="KW-0808">Transferase</keyword>
<reference evidence="13" key="1">
    <citation type="journal article" date="2012" name="ISME J.">
        <title>Dinitrogen fixation in a unicellular chlorophyll d-containing cyanobacterium.</title>
        <authorList>
            <person name="Pfreundt U."/>
            <person name="Stal L.J."/>
            <person name="Voss B."/>
            <person name="Hess W.R."/>
        </authorList>
    </citation>
    <scope>NUCLEOTIDE SEQUENCE</scope>
    <source>
        <strain evidence="13">HICR111A</strain>
    </source>
</reference>
<comment type="function">
    <text evidence="9">Phosphorylase is an important allosteric enzyme in carbohydrate metabolism. Enzymes from different sources differ in their regulatory mechanisms and in their natural substrates. However, all known phosphorylases share catalytic and structural properties.</text>
</comment>
<dbReference type="AlphaFoldDB" id="I6UBT9"/>
<dbReference type="Gene3D" id="3.40.50.2000">
    <property type="entry name" value="Glycogen Phosphorylase B"/>
    <property type="match status" value="2"/>
</dbReference>
<evidence type="ECO:0000256" key="11">
    <source>
        <dbReference type="RuleBase" id="RU000587"/>
    </source>
</evidence>
<dbReference type="EC" id="2.4.1.1" evidence="11"/>
<evidence type="ECO:0000256" key="12">
    <source>
        <dbReference type="SAM" id="MobiDB-lite"/>
    </source>
</evidence>
<keyword evidence="7 10" id="KW-0663">Pyridoxal phosphate</keyword>
<evidence type="ECO:0000256" key="6">
    <source>
        <dbReference type="ARBA" id="ARBA00022679"/>
    </source>
</evidence>
<dbReference type="GO" id="GO:0030170">
    <property type="term" value="F:pyridoxal phosphate binding"/>
    <property type="evidence" value="ECO:0007669"/>
    <property type="project" value="InterPro"/>
</dbReference>
<dbReference type="PIRSF" id="PIRSF000460">
    <property type="entry name" value="Pprylas_GlgP"/>
    <property type="match status" value="1"/>
</dbReference>
<evidence type="ECO:0000256" key="8">
    <source>
        <dbReference type="ARBA" id="ARBA00023277"/>
    </source>
</evidence>
<evidence type="ECO:0000256" key="7">
    <source>
        <dbReference type="ARBA" id="ARBA00022898"/>
    </source>
</evidence>
<keyword evidence="5 11" id="KW-0328">Glycosyltransferase</keyword>
<dbReference type="FunFam" id="3.40.50.2000:FF:000005">
    <property type="entry name" value="Alpha-1,4 glucan phosphorylase"/>
    <property type="match status" value="1"/>
</dbReference>
<dbReference type="EMBL" id="JN585763">
    <property type="protein sequence ID" value="AFM92552.1"/>
    <property type="molecule type" value="Genomic_DNA"/>
</dbReference>
<dbReference type="InterPro" id="IPR011833">
    <property type="entry name" value="Glycg_phsphrylas"/>
</dbReference>
<evidence type="ECO:0000256" key="5">
    <source>
        <dbReference type="ARBA" id="ARBA00022676"/>
    </source>
</evidence>
<dbReference type="CDD" id="cd04300">
    <property type="entry name" value="GT35_Glycogen_Phosphorylase"/>
    <property type="match status" value="1"/>
</dbReference>
<dbReference type="SUPFAM" id="SSF53756">
    <property type="entry name" value="UDP-Glycosyltransferase/glycogen phosphorylase"/>
    <property type="match status" value="1"/>
</dbReference>
<dbReference type="PANTHER" id="PTHR11468">
    <property type="entry name" value="GLYCOGEN PHOSPHORYLASE"/>
    <property type="match status" value="1"/>
</dbReference>
<comment type="catalytic activity">
    <reaction evidence="1 11">
        <text>[(1-&gt;4)-alpha-D-glucosyl](n) + phosphate = [(1-&gt;4)-alpha-D-glucosyl](n-1) + alpha-D-glucose 1-phosphate</text>
        <dbReference type="Rhea" id="RHEA:41732"/>
        <dbReference type="Rhea" id="RHEA-COMP:9584"/>
        <dbReference type="Rhea" id="RHEA-COMP:9586"/>
        <dbReference type="ChEBI" id="CHEBI:15444"/>
        <dbReference type="ChEBI" id="CHEBI:43474"/>
        <dbReference type="ChEBI" id="CHEBI:58601"/>
        <dbReference type="EC" id="2.4.1.1"/>
    </reaction>
</comment>
<comment type="cofactor">
    <cofactor evidence="2 11">
        <name>pyridoxal 5'-phosphate</name>
        <dbReference type="ChEBI" id="CHEBI:597326"/>
    </cofactor>
</comment>
<evidence type="ECO:0000256" key="2">
    <source>
        <dbReference type="ARBA" id="ARBA00001933"/>
    </source>
</evidence>
<dbReference type="GO" id="GO:0005737">
    <property type="term" value="C:cytoplasm"/>
    <property type="evidence" value="ECO:0007669"/>
    <property type="project" value="TreeGrafter"/>
</dbReference>
<feature type="region of interest" description="Disordered" evidence="12">
    <location>
        <begin position="845"/>
        <end position="864"/>
    </location>
</feature>
<sequence>MKHSAFVPSPQVDQHLPNDQLAQHSISTSNYRTGMTVADLKQAFLDNLFYDQGKFPGLATQHDYYMALAFTVRDRLLQHWNHTAATYTERGSRTVAYFSAEFLMGPQLGKNLISLSIFDQVKEAITDLGLDFEMLLDEEPEPGLGNGGLGRLAACYLDSLATLEIPTLGYGIRYEFGIFQQDFQEGWQVEKTDKWLRLGNPWEIKRPEWEVEVKFGGHTVTYRDENSRYRVRWIPDQIVMGVPYDTPILGYQTSTANTLRLWTAEAPESFNFASFNSGDYLGAVYAKVISENISKVLYPNDDSSQGKQLRLTQQYFFVACSLRDMFRILLGQGIPLERFHEKFAVQLNDTHPSIAVAELMRLLVDIYHMDWDQAWSMTQRTFAYTNHTLLPEALEQWPVELFGRLLPRHLELIYEINHRFLDEVRIKFPGDEARLARLSLINDRGERSIRMAHLACLGSHTVNGVAALHTELLKQDVLTDFYAMYPHKFQNKTNGVTPRRFMVLSNAKLTQLITEKIGDQWIKSLDQLQQLEAYADDAEFQEAWREIKLGCKRDLASFIQQQTGLIVDPQSMFDVLVKRFHEYKRQHLKLLHIITLYNRIKANPDIEMIPRTFIFGGKAAPGYWMAKLIIKLINSVADVVNRDPDVRGRLKVVFLKNFNVKLAQQLYPAADLSEQISTAGKEASGTGNMKFSLNGALTIGTLDGANVEIRKQVGADNFFLFGLTTEQVYDLRGNGYCPRHYYESNPELKLVIDRIASGFFSRGDTAVFKPLIDSLVNDDPYFLLADFQSYVDCQSQVDLTFSDRTAWTKMSILNVARSGFFSSDRAIQEYCDDIWRIEPVNVDLPSSDRDSPASKLDGSPVAPS</sequence>
<feature type="modified residue" description="N6-(pyridoxal phosphate)lysine" evidence="10">
    <location>
        <position position="690"/>
    </location>
</feature>
<dbReference type="PROSITE" id="PS00102">
    <property type="entry name" value="PHOSPHORYLASE"/>
    <property type="match status" value="1"/>
</dbReference>
<dbReference type="GO" id="GO:0005980">
    <property type="term" value="P:glycogen catabolic process"/>
    <property type="evidence" value="ECO:0007669"/>
    <property type="project" value="TreeGrafter"/>
</dbReference>
<dbReference type="NCBIfam" id="TIGR02093">
    <property type="entry name" value="P_ylase"/>
    <property type="match status" value="1"/>
</dbReference>
<comment type="similarity">
    <text evidence="3 11">Belongs to the glycogen phosphorylase family.</text>
</comment>
<name>I6UBT9_9CYAN</name>
<evidence type="ECO:0000256" key="3">
    <source>
        <dbReference type="ARBA" id="ARBA00006047"/>
    </source>
</evidence>
<keyword evidence="8 11" id="KW-0119">Carbohydrate metabolism</keyword>
<dbReference type="GO" id="GO:0008184">
    <property type="term" value="F:glycogen phosphorylase activity"/>
    <property type="evidence" value="ECO:0007669"/>
    <property type="project" value="InterPro"/>
</dbReference>
<organism evidence="13">
    <name type="scientific">Acaryochloris sp. HICR111A</name>
    <dbReference type="NCBI Taxonomy" id="576912"/>
    <lineage>
        <taxon>Bacteria</taxon>
        <taxon>Bacillati</taxon>
        <taxon>Cyanobacteriota</taxon>
        <taxon>Cyanophyceae</taxon>
        <taxon>Acaryochloridales</taxon>
        <taxon>Acaryochloridaceae</taxon>
        <taxon>Acaryochloris</taxon>
    </lineage>
</organism>
<evidence type="ECO:0000256" key="10">
    <source>
        <dbReference type="PIRSR" id="PIRSR000460-1"/>
    </source>
</evidence>
<dbReference type="PANTHER" id="PTHR11468:SF3">
    <property type="entry name" value="GLYCOGEN PHOSPHORYLASE, LIVER FORM"/>
    <property type="match status" value="1"/>
</dbReference>
<keyword evidence="4" id="KW-0321">Glycogen metabolism</keyword>
<dbReference type="FunFam" id="3.40.50.2000:FF:000002">
    <property type="entry name" value="Alpha-1,4 glucan phosphorylase"/>
    <property type="match status" value="1"/>
</dbReference>